<dbReference type="RefSeq" id="WP_344568221.1">
    <property type="nucleotide sequence ID" value="NZ_BAAARJ010000015.1"/>
</dbReference>
<evidence type="ECO:0000256" key="7">
    <source>
        <dbReference type="ARBA" id="ARBA00038004"/>
    </source>
</evidence>
<dbReference type="PANTHER" id="PTHR43401:SF2">
    <property type="entry name" value="L-THREONINE 3-DEHYDROGENASE"/>
    <property type="match status" value="1"/>
</dbReference>
<evidence type="ECO:0000256" key="8">
    <source>
        <dbReference type="ARBA" id="ARBA00039102"/>
    </source>
</evidence>
<dbReference type="EMBL" id="BAAARJ010000015">
    <property type="protein sequence ID" value="GAA2625962.1"/>
    <property type="molecule type" value="Genomic_DNA"/>
</dbReference>
<dbReference type="Gene3D" id="3.40.50.720">
    <property type="entry name" value="NAD(P)-binding Rossmann-like Domain"/>
    <property type="match status" value="1"/>
</dbReference>
<dbReference type="Pfam" id="PF08240">
    <property type="entry name" value="ADH_N"/>
    <property type="match status" value="1"/>
</dbReference>
<comment type="similarity">
    <text evidence="7">Belongs to the zinc-containing alcohol dehydrogenase family. DOIA dehydrogenase subfamily.</text>
</comment>
<comment type="pathway">
    <text evidence="6">Metabolic intermediate biosynthesis; 2-deoxystreptamine biosynthesis; 2-deoxystreptamine from D-glucose 6-phosphate: step 3/4.</text>
</comment>
<organism evidence="13 14">
    <name type="scientific">Streptomyces axinellae</name>
    <dbReference type="NCBI Taxonomy" id="552788"/>
    <lineage>
        <taxon>Bacteria</taxon>
        <taxon>Bacillati</taxon>
        <taxon>Actinomycetota</taxon>
        <taxon>Actinomycetes</taxon>
        <taxon>Kitasatosporales</taxon>
        <taxon>Streptomycetaceae</taxon>
        <taxon>Streptomyces</taxon>
    </lineage>
</organism>
<evidence type="ECO:0000256" key="3">
    <source>
        <dbReference type="ARBA" id="ARBA00022833"/>
    </source>
</evidence>
<dbReference type="PANTHER" id="PTHR43401">
    <property type="entry name" value="L-THREONINE 3-DEHYDROGENASE"/>
    <property type="match status" value="1"/>
</dbReference>
<sequence length="348" mass="37089">MRALKIDENRRLHIAESPQQELPPGWLRVAVAYCAICGSDLHLREMPGVAGEGAVLGHEISGVIREVGSDLEGKWEPGDRVVVWPKDGCGECAVCQAGDNQMCQVEPWNETSMGLGTRPGAYAEEVLAPAHAVYPVPDTLPLREACLTEPLSCCLHAIERADIGPDDTVVVVGGGVIGYLTAHALKSLGNSRHIVTEPLALRRERLRRTGITAVDVPEDPAQLTAELGSEPTVAIECVGSPTALAEAVRLVRPGGRVLAMGVSEHPLRLESVPLVTKEVTVIGSYAQNRPAFERALSLLAARSIPVADIITTVVPLDDSVNTVMSQLTTGHGSHQVVLINPQHPHTLP</sequence>
<dbReference type="InterPro" id="IPR036291">
    <property type="entry name" value="NAD(P)-bd_dom_sf"/>
</dbReference>
<dbReference type="Pfam" id="PF00107">
    <property type="entry name" value="ADH_zinc_N"/>
    <property type="match status" value="1"/>
</dbReference>
<reference evidence="14" key="1">
    <citation type="journal article" date="2019" name="Int. J. Syst. Evol. Microbiol.">
        <title>The Global Catalogue of Microorganisms (GCM) 10K type strain sequencing project: providing services to taxonomists for standard genome sequencing and annotation.</title>
        <authorList>
            <consortium name="The Broad Institute Genomics Platform"/>
            <consortium name="The Broad Institute Genome Sequencing Center for Infectious Disease"/>
            <person name="Wu L."/>
            <person name="Ma J."/>
        </authorList>
    </citation>
    <scope>NUCLEOTIDE SEQUENCE [LARGE SCALE GENOMIC DNA]</scope>
    <source>
        <strain evidence="14">JCM 16373</strain>
    </source>
</reference>
<evidence type="ECO:0000256" key="9">
    <source>
        <dbReference type="ARBA" id="ARBA00039387"/>
    </source>
</evidence>
<comment type="caution">
    <text evidence="13">The sequence shown here is derived from an EMBL/GenBank/DDBJ whole genome shotgun (WGS) entry which is preliminary data.</text>
</comment>
<name>A0ABP6CQH4_9ACTN</name>
<feature type="domain" description="Enoyl reductase (ER)" evidence="12">
    <location>
        <begin position="7"/>
        <end position="338"/>
    </location>
</feature>
<evidence type="ECO:0000256" key="2">
    <source>
        <dbReference type="ARBA" id="ARBA00022723"/>
    </source>
</evidence>
<evidence type="ECO:0000259" key="12">
    <source>
        <dbReference type="SMART" id="SM00829"/>
    </source>
</evidence>
<evidence type="ECO:0000256" key="4">
    <source>
        <dbReference type="ARBA" id="ARBA00023002"/>
    </source>
</evidence>
<accession>A0ABP6CQH4</accession>
<evidence type="ECO:0000256" key="11">
    <source>
        <dbReference type="ARBA" id="ARBA00049085"/>
    </source>
</evidence>
<dbReference type="InterPro" id="IPR013149">
    <property type="entry name" value="ADH-like_C"/>
</dbReference>
<protein>
    <recommendedName>
        <fullName evidence="9">2-deoxy-scyllo-inosamine dehydrogenase</fullName>
        <ecNumber evidence="8">1.1.1.329</ecNumber>
    </recommendedName>
</protein>
<dbReference type="SUPFAM" id="SSF51735">
    <property type="entry name" value="NAD(P)-binding Rossmann-fold domains"/>
    <property type="match status" value="1"/>
</dbReference>
<comment type="cofactor">
    <cofactor evidence="1">
        <name>Zn(2+)</name>
        <dbReference type="ChEBI" id="CHEBI:29105"/>
    </cofactor>
</comment>
<dbReference type="InterPro" id="IPR011032">
    <property type="entry name" value="GroES-like_sf"/>
</dbReference>
<dbReference type="EC" id="1.1.1.329" evidence="8"/>
<dbReference type="SUPFAM" id="SSF50129">
    <property type="entry name" value="GroES-like"/>
    <property type="match status" value="1"/>
</dbReference>
<evidence type="ECO:0000256" key="5">
    <source>
        <dbReference type="ARBA" id="ARBA00037678"/>
    </source>
</evidence>
<dbReference type="InterPro" id="IPR013154">
    <property type="entry name" value="ADH-like_N"/>
</dbReference>
<keyword evidence="3" id="KW-0862">Zinc</keyword>
<dbReference type="InterPro" id="IPR050129">
    <property type="entry name" value="Zn_alcohol_dh"/>
</dbReference>
<gene>
    <name evidence="13" type="ORF">GCM10009863_45910</name>
</gene>
<evidence type="ECO:0000256" key="1">
    <source>
        <dbReference type="ARBA" id="ARBA00001947"/>
    </source>
</evidence>
<keyword evidence="14" id="KW-1185">Reference proteome</keyword>
<evidence type="ECO:0000313" key="14">
    <source>
        <dbReference type="Proteomes" id="UP001501447"/>
    </source>
</evidence>
<dbReference type="Proteomes" id="UP001501447">
    <property type="component" value="Unassembled WGS sequence"/>
</dbReference>
<dbReference type="InterPro" id="IPR020843">
    <property type="entry name" value="ER"/>
</dbReference>
<proteinExistence type="inferred from homology"/>
<keyword evidence="4" id="KW-0560">Oxidoreductase</keyword>
<evidence type="ECO:0000256" key="10">
    <source>
        <dbReference type="ARBA" id="ARBA00048685"/>
    </source>
</evidence>
<dbReference type="SMART" id="SM00829">
    <property type="entry name" value="PKS_ER"/>
    <property type="match status" value="1"/>
</dbReference>
<evidence type="ECO:0000313" key="13">
    <source>
        <dbReference type="EMBL" id="GAA2625962.1"/>
    </source>
</evidence>
<comment type="catalytic activity">
    <reaction evidence="10">
        <text>2-deoxy-scyllo-inosamine + NAD(+) = 3-amino-2,3-dideoxy-scyllo-inosose + NADH + H(+)</text>
        <dbReference type="Rhea" id="RHEA:33883"/>
        <dbReference type="ChEBI" id="CHEBI:15378"/>
        <dbReference type="ChEBI" id="CHEBI:57540"/>
        <dbReference type="ChEBI" id="CHEBI:57945"/>
        <dbReference type="ChEBI" id="CHEBI:65002"/>
        <dbReference type="ChEBI" id="CHEBI:65003"/>
        <dbReference type="EC" id="1.1.1.329"/>
    </reaction>
</comment>
<evidence type="ECO:0000256" key="6">
    <source>
        <dbReference type="ARBA" id="ARBA00037908"/>
    </source>
</evidence>
<comment type="function">
    <text evidence="5">Catalyzes the oxidation of 2-deoxy-scyllo-inosamine (DOIA) with NAD(+) or NADP(+), forming 3-amino-2,3-dideoxy-scyllo-inosose (amino-DOI).</text>
</comment>
<keyword evidence="2" id="KW-0479">Metal-binding</keyword>
<comment type="catalytic activity">
    <reaction evidence="11">
        <text>2-deoxy-scyllo-inosamine + NADP(+) = 3-amino-2,3-dideoxy-scyllo-inosose + NADPH + H(+)</text>
        <dbReference type="Rhea" id="RHEA:33879"/>
        <dbReference type="ChEBI" id="CHEBI:15378"/>
        <dbReference type="ChEBI" id="CHEBI:57783"/>
        <dbReference type="ChEBI" id="CHEBI:58349"/>
        <dbReference type="ChEBI" id="CHEBI:65002"/>
        <dbReference type="ChEBI" id="CHEBI:65003"/>
        <dbReference type="EC" id="1.1.1.329"/>
    </reaction>
</comment>
<dbReference type="Gene3D" id="3.90.180.10">
    <property type="entry name" value="Medium-chain alcohol dehydrogenases, catalytic domain"/>
    <property type="match status" value="1"/>
</dbReference>